<protein>
    <submittedName>
        <fullName evidence="1">Uncharacterized protein</fullName>
    </submittedName>
</protein>
<organism evidence="1">
    <name type="scientific">viral metagenome</name>
    <dbReference type="NCBI Taxonomy" id="1070528"/>
    <lineage>
        <taxon>unclassified sequences</taxon>
        <taxon>metagenomes</taxon>
        <taxon>organismal metagenomes</taxon>
    </lineage>
</organism>
<name>A0A6C0DPX3_9ZZZZ</name>
<sequence>MSDKTTILRAFNNHFFEFIDDIIRIFPENSDLEVSKTSFQTIKQANPTAIIKSWFLFVYKPYSSVIDAGDITFFFDKDYSADLSNLSNSQSIMGIIDSFRQPVKSMSDANKVHATKYIQNLSKLSKLYSEM</sequence>
<reference evidence="1" key="1">
    <citation type="journal article" date="2020" name="Nature">
        <title>Giant virus diversity and host interactions through global metagenomics.</title>
        <authorList>
            <person name="Schulz F."/>
            <person name="Roux S."/>
            <person name="Paez-Espino D."/>
            <person name="Jungbluth S."/>
            <person name="Walsh D.A."/>
            <person name="Denef V.J."/>
            <person name="McMahon K.D."/>
            <person name="Konstantinidis K.T."/>
            <person name="Eloe-Fadrosh E.A."/>
            <person name="Kyrpides N.C."/>
            <person name="Woyke T."/>
        </authorList>
    </citation>
    <scope>NUCLEOTIDE SEQUENCE</scope>
    <source>
        <strain evidence="1">GVMAG-M-3300023174-49</strain>
    </source>
</reference>
<dbReference type="EMBL" id="MN739660">
    <property type="protein sequence ID" value="QHT18906.1"/>
    <property type="molecule type" value="Genomic_DNA"/>
</dbReference>
<evidence type="ECO:0000313" key="1">
    <source>
        <dbReference type="EMBL" id="QHT18906.1"/>
    </source>
</evidence>
<dbReference type="AlphaFoldDB" id="A0A6C0DPX3"/>
<accession>A0A6C0DPX3</accession>
<proteinExistence type="predicted"/>